<evidence type="ECO:0000259" key="9">
    <source>
        <dbReference type="Pfam" id="PF01435"/>
    </source>
</evidence>
<dbReference type="InterPro" id="IPR051156">
    <property type="entry name" value="Mito/Outer_Membr_Metalloprot"/>
</dbReference>
<evidence type="ECO:0000256" key="3">
    <source>
        <dbReference type="ARBA" id="ARBA00022729"/>
    </source>
</evidence>
<feature type="binding site" evidence="8">
    <location>
        <position position="130"/>
    </location>
    <ligand>
        <name>Zn(2+)</name>
        <dbReference type="ChEBI" id="CHEBI:29105"/>
        <note>catalytic</note>
    </ligand>
</feature>
<dbReference type="GO" id="GO:0042597">
    <property type="term" value="C:periplasmic space"/>
    <property type="evidence" value="ECO:0007669"/>
    <property type="project" value="UniProtKB-SubCell"/>
</dbReference>
<feature type="domain" description="Peptidase M48" evidence="9">
    <location>
        <begin position="68"/>
        <end position="256"/>
    </location>
</feature>
<evidence type="ECO:0000256" key="1">
    <source>
        <dbReference type="ARBA" id="ARBA00022670"/>
    </source>
</evidence>
<sequence length="499" mass="55819" precursor="true">MPHFSSLLLSLLLTLVTAPSLLAESTLPDIGNPADQSLSPAEEMEQGQAFFREIRQQAYLLEDPEVENYINSLGYNLGSHSQQSQQSFRFFVVKDDSINAFAAPGGFIGVNTGLILKTHNEGELAAVMAHEVAHVTQRHIARRDNESMPWSMASMAMLAAAILIGTQNPELGQAGIMTALAANMQVQIDFTRAHEAEADRVGIDTLAGAGFDPLSMPDFFQRLQDAYKYTSGEEPLPEFLRTHPVTLDRIAEARDRADDYPHQLQESSVAYQLARAKILVLSSDDAGKLLKQLKKSLAQKKYRSERAVRYGIALAGLKTENTKYSTEIQQQLDWLRQKDNDRENYRILAAQLAMLNQQPETAASICQQTLDLYPGDRMVTLACAQIFLDSQQSQTTETILSQLPDQKNFNYNPAYYRLLAKAQHDRGKTAASRLSMAEAYYQNGQTGQAVTQLKLARKAKMDFYLASQIDARLEELEALLLAQNKRPDKKQRKKEDEEP</sequence>
<feature type="binding site" evidence="8">
    <location>
        <position position="195"/>
    </location>
    <ligand>
        <name>Zn(2+)</name>
        <dbReference type="ChEBI" id="CHEBI:29105"/>
        <note>catalytic</note>
    </ligand>
</feature>
<dbReference type="PANTHER" id="PTHR22726">
    <property type="entry name" value="METALLOENDOPEPTIDASE OMA1"/>
    <property type="match status" value="1"/>
</dbReference>
<dbReference type="InterPro" id="IPR030873">
    <property type="entry name" value="Protease_BepA"/>
</dbReference>
<dbReference type="Pfam" id="PF01435">
    <property type="entry name" value="Peptidase_M48"/>
    <property type="match status" value="1"/>
</dbReference>
<keyword evidence="5 8" id="KW-0378">Hydrolase</keyword>
<proteinExistence type="inferred from homology"/>
<keyword evidence="11" id="KW-1185">Reference proteome</keyword>
<dbReference type="Gene3D" id="1.25.40.10">
    <property type="entry name" value="Tetratricopeptide repeat domain"/>
    <property type="match status" value="1"/>
</dbReference>
<dbReference type="SUPFAM" id="SSF48452">
    <property type="entry name" value="TPR-like"/>
    <property type="match status" value="1"/>
</dbReference>
<dbReference type="Proteomes" id="UP000236724">
    <property type="component" value="Unassembled WGS sequence"/>
</dbReference>
<evidence type="ECO:0000256" key="6">
    <source>
        <dbReference type="ARBA" id="ARBA00022833"/>
    </source>
</evidence>
<keyword evidence="4 8" id="KW-0574">Periplasm</keyword>
<protein>
    <recommendedName>
        <fullName evidence="8">Putative beta-barrel assembly-enhancing protease</fullName>
        <ecNumber evidence="8">3.4.-.-</ecNumber>
    </recommendedName>
</protein>
<evidence type="ECO:0000313" key="11">
    <source>
        <dbReference type="Proteomes" id="UP000236724"/>
    </source>
</evidence>
<keyword evidence="7 8" id="KW-0482">Metalloprotease</keyword>
<reference evidence="10 11" key="1">
    <citation type="submission" date="2016-10" db="EMBL/GenBank/DDBJ databases">
        <authorList>
            <person name="de Groot N.N."/>
        </authorList>
    </citation>
    <scope>NUCLEOTIDE SEQUENCE [LARGE SCALE GENOMIC DNA]</scope>
    <source>
        <strain evidence="10">MBHS1</strain>
    </source>
</reference>
<dbReference type="EC" id="3.4.-.-" evidence="8"/>
<dbReference type="CDD" id="cd07333">
    <property type="entry name" value="M48C_bepA_like"/>
    <property type="match status" value="1"/>
</dbReference>
<dbReference type="HAMAP" id="MF_00997">
    <property type="entry name" value="Protease_BepA"/>
    <property type="match status" value="1"/>
</dbReference>
<dbReference type="PANTHER" id="PTHR22726:SF1">
    <property type="entry name" value="METALLOENDOPEPTIDASE OMA1, MITOCHONDRIAL"/>
    <property type="match status" value="1"/>
</dbReference>
<feature type="active site" description="Proton donor" evidence="8">
    <location>
        <position position="199"/>
    </location>
</feature>
<comment type="subcellular location">
    <subcellularLocation>
        <location evidence="8">Periplasm</location>
    </subcellularLocation>
</comment>
<dbReference type="RefSeq" id="WP_177428574.1">
    <property type="nucleotide sequence ID" value="NZ_FMSV02000539.1"/>
</dbReference>
<dbReference type="InterPro" id="IPR001915">
    <property type="entry name" value="Peptidase_M48"/>
</dbReference>
<comment type="similarity">
    <text evidence="8">Belongs to the peptidase M48 family. BepA subfamily.</text>
</comment>
<accession>A0A1H6FCC4</accession>
<dbReference type="AlphaFoldDB" id="A0A1H6FCC4"/>
<name>A0A1H6FCC4_9GAMM</name>
<dbReference type="InterPro" id="IPR011990">
    <property type="entry name" value="TPR-like_helical_dom_sf"/>
</dbReference>
<feature type="signal peptide" evidence="8">
    <location>
        <begin position="1"/>
        <end position="23"/>
    </location>
</feature>
<evidence type="ECO:0000256" key="5">
    <source>
        <dbReference type="ARBA" id="ARBA00022801"/>
    </source>
</evidence>
<comment type="cofactor">
    <cofactor evidence="8">
        <name>Zn(2+)</name>
        <dbReference type="ChEBI" id="CHEBI:29105"/>
    </cofactor>
    <text evidence="8">Binds 1 zinc ion per subunit.</text>
</comment>
<keyword evidence="6 8" id="KW-0862">Zinc</keyword>
<evidence type="ECO:0000313" key="10">
    <source>
        <dbReference type="EMBL" id="SEH07742.1"/>
    </source>
</evidence>
<dbReference type="GO" id="GO:0004222">
    <property type="term" value="F:metalloendopeptidase activity"/>
    <property type="evidence" value="ECO:0007669"/>
    <property type="project" value="InterPro"/>
</dbReference>
<dbReference type="GO" id="GO:0016020">
    <property type="term" value="C:membrane"/>
    <property type="evidence" value="ECO:0007669"/>
    <property type="project" value="InterPro"/>
</dbReference>
<evidence type="ECO:0000256" key="2">
    <source>
        <dbReference type="ARBA" id="ARBA00022723"/>
    </source>
</evidence>
<comment type="function">
    <text evidence="8">Functions as both a chaperone and a metalloprotease. Maintains the integrity of the outer membrane by promoting either the assembly or the elimination of outer membrane proteins, depending on their folding state.</text>
</comment>
<organism evidence="10 11">
    <name type="scientific">Candidatus Venteria ishoeyi</name>
    <dbReference type="NCBI Taxonomy" id="1899563"/>
    <lineage>
        <taxon>Bacteria</taxon>
        <taxon>Pseudomonadati</taxon>
        <taxon>Pseudomonadota</taxon>
        <taxon>Gammaproteobacteria</taxon>
        <taxon>Thiotrichales</taxon>
        <taxon>Thiotrichaceae</taxon>
        <taxon>Venteria</taxon>
    </lineage>
</organism>
<keyword evidence="1 8" id="KW-0645">Protease</keyword>
<evidence type="ECO:0000256" key="7">
    <source>
        <dbReference type="ARBA" id="ARBA00023049"/>
    </source>
</evidence>
<dbReference type="EMBL" id="FMSV02000539">
    <property type="protein sequence ID" value="SEH07742.1"/>
    <property type="molecule type" value="Genomic_DNA"/>
</dbReference>
<feature type="chain" id="PRO_5015016265" description="Putative beta-barrel assembly-enhancing protease" evidence="8">
    <location>
        <begin position="24"/>
        <end position="499"/>
    </location>
</feature>
<gene>
    <name evidence="10" type="primary">yfgC_2</name>
    <name evidence="10" type="ORF">MBHS_03627</name>
</gene>
<dbReference type="Gene3D" id="3.30.2010.10">
    <property type="entry name" value="Metalloproteases ('zincins'), catalytic domain"/>
    <property type="match status" value="1"/>
</dbReference>
<dbReference type="GO" id="GO:0051603">
    <property type="term" value="P:proteolysis involved in protein catabolic process"/>
    <property type="evidence" value="ECO:0007669"/>
    <property type="project" value="TreeGrafter"/>
</dbReference>
<dbReference type="GO" id="GO:0008270">
    <property type="term" value="F:zinc ion binding"/>
    <property type="evidence" value="ECO:0007669"/>
    <property type="project" value="UniProtKB-UniRule"/>
</dbReference>
<keyword evidence="3 8" id="KW-0732">Signal</keyword>
<evidence type="ECO:0000256" key="4">
    <source>
        <dbReference type="ARBA" id="ARBA00022764"/>
    </source>
</evidence>
<evidence type="ECO:0000256" key="8">
    <source>
        <dbReference type="HAMAP-Rule" id="MF_00997"/>
    </source>
</evidence>
<keyword evidence="2 8" id="KW-0479">Metal-binding</keyword>
<feature type="binding site" evidence="8">
    <location>
        <position position="134"/>
    </location>
    <ligand>
        <name>Zn(2+)</name>
        <dbReference type="ChEBI" id="CHEBI:29105"/>
        <note>catalytic</note>
    </ligand>
</feature>
<feature type="active site" evidence="8">
    <location>
        <position position="131"/>
    </location>
</feature>